<evidence type="ECO:0000259" key="6">
    <source>
        <dbReference type="Pfam" id="PF25973"/>
    </source>
</evidence>
<keyword evidence="4" id="KW-1133">Transmembrane helix</keyword>
<sequence length="557" mass="60179">MSESTPSIADVAEHADVANDSAATPDLQSHSAASDASVSIAKQSFLGRVAASILGGIPTLIVLAAIGGLAWWGHHHEWSLPKFSDLTGSEKETGVLWCDEHGVAEADCISCNSDLMPKGELFGWCKEHGVHECVLHNPQLSQLSEVPEINQDDLDRASEAIAAYPRTKNDPGCKMHLRRIQFPSIESIDQAGVDIKLVDRGPVVETIKTTGEIVYDPTRVARLSSRSGGTVWKVEKNVGDKVQQGDLLALVDAVEVGRLKSRLLQALAQLELDTKTLERVSRLGGSVIPEKKIQEAEAAKSETEYEVESAVQALSNLGLPIQLDDVKGKAANAVGSKLRFLGLPQSIVDSMKQANESANLIPVLSPRDGIVVSRDAVAGEVIETGKRLFTIADTSQMWLLLNVRLEESERISLGQKVVFTPDGSERETVGTLTWVSTEVDSQTRTIRVRAELTNDNGRLRNETFGAGEIILRDVQEAILVPNEAIHWEGCCHVAFVRDKDYFKDGSYKVFHTRSVRPGAVMGDNTEVIAGLLPGEVVVTKGSGILRAELLKGNLGAG</sequence>
<feature type="domain" description="CusB-like beta-barrel" evidence="5">
    <location>
        <begin position="397"/>
        <end position="464"/>
    </location>
</feature>
<keyword evidence="2" id="KW-0813">Transport</keyword>
<dbReference type="EMBL" id="CP042912">
    <property type="protein sequence ID" value="QEG22065.1"/>
    <property type="molecule type" value="Genomic_DNA"/>
</dbReference>
<feature type="coiled-coil region" evidence="3">
    <location>
        <begin position="260"/>
        <end position="313"/>
    </location>
</feature>
<dbReference type="InterPro" id="IPR051909">
    <property type="entry name" value="MFP_Cation_Efflux"/>
</dbReference>
<dbReference type="GO" id="GO:0015679">
    <property type="term" value="P:plasma membrane copper ion transport"/>
    <property type="evidence" value="ECO:0007669"/>
    <property type="project" value="TreeGrafter"/>
</dbReference>
<evidence type="ECO:0000313" key="7">
    <source>
        <dbReference type="EMBL" id="QEG22065.1"/>
    </source>
</evidence>
<dbReference type="SUPFAM" id="SSF111369">
    <property type="entry name" value="HlyD-like secretion proteins"/>
    <property type="match status" value="1"/>
</dbReference>
<name>A0A5B9P9X9_9BACT</name>
<dbReference type="GO" id="GO:0030313">
    <property type="term" value="C:cell envelope"/>
    <property type="evidence" value="ECO:0007669"/>
    <property type="project" value="TreeGrafter"/>
</dbReference>
<dbReference type="AlphaFoldDB" id="A0A5B9P9X9"/>
<dbReference type="Gene3D" id="2.40.30.170">
    <property type="match status" value="1"/>
</dbReference>
<evidence type="ECO:0000256" key="2">
    <source>
        <dbReference type="ARBA" id="ARBA00022448"/>
    </source>
</evidence>
<keyword evidence="4" id="KW-0812">Transmembrane</keyword>
<evidence type="ECO:0000256" key="1">
    <source>
        <dbReference type="ARBA" id="ARBA00009477"/>
    </source>
</evidence>
<dbReference type="GO" id="GO:0060003">
    <property type="term" value="P:copper ion export"/>
    <property type="evidence" value="ECO:0007669"/>
    <property type="project" value="TreeGrafter"/>
</dbReference>
<proteinExistence type="inferred from homology"/>
<dbReference type="OrthoDB" id="9806939at2"/>
<dbReference type="Pfam" id="PF25973">
    <property type="entry name" value="BSH_CzcB"/>
    <property type="match status" value="1"/>
</dbReference>
<evidence type="ECO:0000259" key="5">
    <source>
        <dbReference type="Pfam" id="PF25954"/>
    </source>
</evidence>
<comment type="similarity">
    <text evidence="1">Belongs to the membrane fusion protein (MFP) (TC 8.A.1) family.</text>
</comment>
<dbReference type="Proteomes" id="UP000322214">
    <property type="component" value="Chromosome"/>
</dbReference>
<keyword evidence="3" id="KW-0175">Coiled coil</keyword>
<dbReference type="Gene3D" id="1.10.287.470">
    <property type="entry name" value="Helix hairpin bin"/>
    <property type="match status" value="1"/>
</dbReference>
<dbReference type="PANTHER" id="PTHR30097">
    <property type="entry name" value="CATION EFFLUX SYSTEM PROTEIN CUSB"/>
    <property type="match status" value="1"/>
</dbReference>
<feature type="domain" description="CzcB-like barrel-sandwich hybrid" evidence="6">
    <location>
        <begin position="219"/>
        <end position="393"/>
    </location>
</feature>
<dbReference type="KEGG" id="mff:MFFC18_19260"/>
<accession>A0A5B9P9X9</accession>
<dbReference type="InterPro" id="IPR058792">
    <property type="entry name" value="Beta-barrel_RND_2"/>
</dbReference>
<evidence type="ECO:0000313" key="8">
    <source>
        <dbReference type="Proteomes" id="UP000322214"/>
    </source>
</evidence>
<keyword evidence="4" id="KW-0472">Membrane</keyword>
<reference evidence="7 8" key="1">
    <citation type="submission" date="2019-08" db="EMBL/GenBank/DDBJ databases">
        <title>Deep-cultivation of Planctomycetes and their phenomic and genomic characterization uncovers novel biology.</title>
        <authorList>
            <person name="Wiegand S."/>
            <person name="Jogler M."/>
            <person name="Boedeker C."/>
            <person name="Pinto D."/>
            <person name="Vollmers J."/>
            <person name="Rivas-Marin E."/>
            <person name="Kohn T."/>
            <person name="Peeters S.H."/>
            <person name="Heuer A."/>
            <person name="Rast P."/>
            <person name="Oberbeckmann S."/>
            <person name="Bunk B."/>
            <person name="Jeske O."/>
            <person name="Meyerdierks A."/>
            <person name="Storesund J.E."/>
            <person name="Kallscheuer N."/>
            <person name="Luecker S."/>
            <person name="Lage O.M."/>
            <person name="Pohl T."/>
            <person name="Merkel B.J."/>
            <person name="Hornburger P."/>
            <person name="Mueller R.-W."/>
            <person name="Bruemmer F."/>
            <person name="Labrenz M."/>
            <person name="Spormann A.M."/>
            <person name="Op den Camp H."/>
            <person name="Overmann J."/>
            <person name="Amann R."/>
            <person name="Jetten M.S.M."/>
            <person name="Mascher T."/>
            <person name="Medema M.H."/>
            <person name="Devos D.P."/>
            <person name="Kaster A.-K."/>
            <person name="Ovreas L."/>
            <person name="Rohde M."/>
            <person name="Galperin M.Y."/>
            <person name="Jogler C."/>
        </authorList>
    </citation>
    <scope>NUCLEOTIDE SEQUENCE [LARGE SCALE GENOMIC DNA]</scope>
    <source>
        <strain evidence="7 8">FC18</strain>
    </source>
</reference>
<dbReference type="PANTHER" id="PTHR30097:SF4">
    <property type="entry name" value="SLR6042 PROTEIN"/>
    <property type="match status" value="1"/>
</dbReference>
<organism evidence="7 8">
    <name type="scientific">Mariniblastus fucicola</name>
    <dbReference type="NCBI Taxonomy" id="980251"/>
    <lineage>
        <taxon>Bacteria</taxon>
        <taxon>Pseudomonadati</taxon>
        <taxon>Planctomycetota</taxon>
        <taxon>Planctomycetia</taxon>
        <taxon>Pirellulales</taxon>
        <taxon>Pirellulaceae</taxon>
        <taxon>Mariniblastus</taxon>
    </lineage>
</organism>
<dbReference type="Gene3D" id="2.40.420.20">
    <property type="match status" value="1"/>
</dbReference>
<feature type="transmembrane region" description="Helical" evidence="4">
    <location>
        <begin position="49"/>
        <end position="72"/>
    </location>
</feature>
<dbReference type="Gene3D" id="2.40.50.100">
    <property type="match status" value="1"/>
</dbReference>
<evidence type="ECO:0000256" key="3">
    <source>
        <dbReference type="SAM" id="Coils"/>
    </source>
</evidence>
<dbReference type="InterPro" id="IPR058647">
    <property type="entry name" value="BSH_CzcB-like"/>
</dbReference>
<evidence type="ECO:0000256" key="4">
    <source>
        <dbReference type="SAM" id="Phobius"/>
    </source>
</evidence>
<dbReference type="STRING" id="980251.GCA_001642875_05043"/>
<protein>
    <submittedName>
        <fullName evidence="7">Cobalt-zinc-cadmium resistance protein CzcB</fullName>
    </submittedName>
</protein>
<dbReference type="FunFam" id="2.40.30.170:FF:000010">
    <property type="entry name" value="Efflux RND transporter periplasmic adaptor subunit"/>
    <property type="match status" value="1"/>
</dbReference>
<keyword evidence="8" id="KW-1185">Reference proteome</keyword>
<gene>
    <name evidence="7" type="primary">czcB_1</name>
    <name evidence="7" type="ORF">MFFC18_19260</name>
</gene>
<dbReference type="Pfam" id="PF25954">
    <property type="entry name" value="Beta-barrel_RND_2"/>
    <property type="match status" value="1"/>
</dbReference>